<sequence>MNARHALMRLSARRMLLMGFPNQVVEDSTGIGNSQRRTLGHEIKTQGGLQPPVRRGPVRHVKSLTAKGADHLHASLVMSIYCAIHPKATSRVDIDAVIEAFRIYKKELGAIEAAEPRARQMEHLDMASTHALAVALRSHEESNSAEMRKCKSCFAHYYVVYEQEASLKCPYCDWRVRGIKP</sequence>
<accession>A0A368XA70</accession>
<dbReference type="GO" id="GO:0044781">
    <property type="term" value="P:bacterial-type flagellum organization"/>
    <property type="evidence" value="ECO:0007669"/>
    <property type="project" value="UniProtKB-KW"/>
</dbReference>
<keyword evidence="8" id="KW-0804">Transcription</keyword>
<keyword evidence="6" id="KW-0238">DNA-binding</keyword>
<keyword evidence="5" id="KW-0805">Transcription regulation</keyword>
<keyword evidence="2" id="KW-0479">Metal-binding</keyword>
<dbReference type="RefSeq" id="WP_114435406.1">
    <property type="nucleotide sequence ID" value="NZ_QPJI01000020.1"/>
</dbReference>
<dbReference type="SUPFAM" id="SSF160930">
    <property type="entry name" value="FlhC-like"/>
    <property type="match status" value="1"/>
</dbReference>
<dbReference type="Proteomes" id="UP000253647">
    <property type="component" value="Unassembled WGS sequence"/>
</dbReference>
<evidence type="ECO:0000256" key="4">
    <source>
        <dbReference type="ARBA" id="ARBA00022833"/>
    </source>
</evidence>
<protein>
    <submittedName>
        <fullName evidence="9">Transcriptional activator FlhC</fullName>
    </submittedName>
</protein>
<name>A0A368XA70_MARNT</name>
<evidence type="ECO:0000256" key="6">
    <source>
        <dbReference type="ARBA" id="ARBA00023125"/>
    </source>
</evidence>
<keyword evidence="7" id="KW-0010">Activator</keyword>
<keyword evidence="4" id="KW-0862">Zinc</keyword>
<reference evidence="9 10" key="1">
    <citation type="submission" date="2018-07" db="EMBL/GenBank/DDBJ databases">
        <title>Freshwater and sediment microbial communities from various areas in North America, analyzing microbe dynamics in response to fracking.</title>
        <authorList>
            <person name="Lamendella R."/>
        </authorList>
    </citation>
    <scope>NUCLEOTIDE SEQUENCE [LARGE SCALE GENOMIC DNA]</scope>
    <source>
        <strain evidence="9 10">105B</strain>
    </source>
</reference>
<proteinExistence type="predicted"/>
<keyword evidence="1" id="KW-0963">Cytoplasm</keyword>
<keyword evidence="3" id="KW-1005">Bacterial flagellum biogenesis</keyword>
<evidence type="ECO:0000256" key="2">
    <source>
        <dbReference type="ARBA" id="ARBA00022723"/>
    </source>
</evidence>
<evidence type="ECO:0000313" key="9">
    <source>
        <dbReference type="EMBL" id="RCW62924.1"/>
    </source>
</evidence>
<organism evidence="9 10">
    <name type="scientific">Marinobacter nauticus</name>
    <name type="common">Marinobacter hydrocarbonoclasticus</name>
    <name type="synonym">Marinobacter aquaeolei</name>
    <dbReference type="NCBI Taxonomy" id="2743"/>
    <lineage>
        <taxon>Bacteria</taxon>
        <taxon>Pseudomonadati</taxon>
        <taxon>Pseudomonadota</taxon>
        <taxon>Gammaproteobacteria</taxon>
        <taxon>Pseudomonadales</taxon>
        <taxon>Marinobacteraceae</taxon>
        <taxon>Marinobacter</taxon>
    </lineage>
</organism>
<dbReference type="GO" id="GO:1902208">
    <property type="term" value="P:regulation of bacterial-type flagellum assembly"/>
    <property type="evidence" value="ECO:0007669"/>
    <property type="project" value="InterPro"/>
</dbReference>
<gene>
    <name evidence="9" type="ORF">DET61_12046</name>
</gene>
<evidence type="ECO:0000256" key="5">
    <source>
        <dbReference type="ARBA" id="ARBA00023015"/>
    </source>
</evidence>
<dbReference type="GO" id="GO:0045893">
    <property type="term" value="P:positive regulation of DNA-templated transcription"/>
    <property type="evidence" value="ECO:0007669"/>
    <property type="project" value="InterPro"/>
</dbReference>
<dbReference type="EMBL" id="QPJI01000020">
    <property type="protein sequence ID" value="RCW62924.1"/>
    <property type="molecule type" value="Genomic_DNA"/>
</dbReference>
<dbReference type="GO" id="GO:0046872">
    <property type="term" value="F:metal ion binding"/>
    <property type="evidence" value="ECO:0007669"/>
    <property type="project" value="UniProtKB-KW"/>
</dbReference>
<dbReference type="GO" id="GO:0003677">
    <property type="term" value="F:DNA binding"/>
    <property type="evidence" value="ECO:0007669"/>
    <property type="project" value="UniProtKB-KW"/>
</dbReference>
<dbReference type="InterPro" id="IPR007944">
    <property type="entry name" value="FlhC"/>
</dbReference>
<evidence type="ECO:0000256" key="3">
    <source>
        <dbReference type="ARBA" id="ARBA00022795"/>
    </source>
</evidence>
<evidence type="ECO:0000256" key="7">
    <source>
        <dbReference type="ARBA" id="ARBA00023159"/>
    </source>
</evidence>
<dbReference type="Pfam" id="PF05280">
    <property type="entry name" value="FlhC"/>
    <property type="match status" value="1"/>
</dbReference>
<evidence type="ECO:0000256" key="1">
    <source>
        <dbReference type="ARBA" id="ARBA00022490"/>
    </source>
</evidence>
<evidence type="ECO:0000313" key="10">
    <source>
        <dbReference type="Proteomes" id="UP000253647"/>
    </source>
</evidence>
<comment type="caution">
    <text evidence="9">The sequence shown here is derived from an EMBL/GenBank/DDBJ whole genome shotgun (WGS) entry which is preliminary data.</text>
</comment>
<evidence type="ECO:0000256" key="8">
    <source>
        <dbReference type="ARBA" id="ARBA00023163"/>
    </source>
</evidence>
<dbReference type="AlphaFoldDB" id="A0A368XA70"/>